<evidence type="ECO:0000256" key="5">
    <source>
        <dbReference type="ARBA" id="ARBA00022723"/>
    </source>
</evidence>
<evidence type="ECO:0000256" key="3">
    <source>
        <dbReference type="ARBA" id="ARBA00022448"/>
    </source>
</evidence>
<dbReference type="PANTHER" id="PTHR12294">
    <property type="entry name" value="EF HAND DOMAIN FAMILY A1,A2-RELATED"/>
    <property type="match status" value="1"/>
</dbReference>
<keyword evidence="7" id="KW-0999">Mitochondrion inner membrane</keyword>
<comment type="caution">
    <text evidence="15">The sequence shown here is derived from an EMBL/GenBank/DDBJ whole genome shotgun (WGS) entry which is preliminary data.</text>
</comment>
<dbReference type="GO" id="GO:0036444">
    <property type="term" value="P:calcium import into the mitochondrion"/>
    <property type="evidence" value="ECO:0007669"/>
    <property type="project" value="TreeGrafter"/>
</dbReference>
<dbReference type="Pfam" id="PF13833">
    <property type="entry name" value="EF-hand_8"/>
    <property type="match status" value="1"/>
</dbReference>
<dbReference type="GO" id="GO:1990246">
    <property type="term" value="C:uniplex complex"/>
    <property type="evidence" value="ECO:0007669"/>
    <property type="project" value="TreeGrafter"/>
</dbReference>
<sequence>MFNNKSLSTICKIITKPSFNYSKNSLLYSGNRFYSTNNKNNTYENKHENKNNKNESKFGKYKYTVGAGLVGGIALVMSSNVFLDDQKKEPTWREQIITNYQNRIREYSTPEKIFQCFASVKQNGESFMTVEDFIRAILPHQFQASSNTSTKSKTLKIKEIPLSFKIADIDGDGLISYGEFLFFSTLLSIPQNSAAIAFKIMDINQDNSIDAQEFMGILKILQNQSQFAKNTSSTTPQTDAVAKGWIEHLFGKSGNKKLSLEQFQQLLDQVRRDVLLLEFRFYDPKNTGFISQRDFGLLLISYGKAGKLESHVKSLDSLPAIVSEKHKGISFDQFAQFNKLLDKLPDVALAMDLYGDMNQPFSKKQFKYIANIVCGFNPEQQVLDTLYKVFDTDNNGSLEKGEFVNILSRRKYRGLQTSRDTGIFSKLKRVYNILTGQE</sequence>
<dbReference type="OMA" id="VRTEVWK"/>
<evidence type="ECO:0000313" key="15">
    <source>
        <dbReference type="EMBL" id="KYR00347.1"/>
    </source>
</evidence>
<gene>
    <name evidence="15" type="ORF">DLAC_03090</name>
</gene>
<evidence type="ECO:0000256" key="7">
    <source>
        <dbReference type="ARBA" id="ARBA00022792"/>
    </source>
</evidence>
<dbReference type="Gene3D" id="1.10.238.10">
    <property type="entry name" value="EF-hand"/>
    <property type="match status" value="3"/>
</dbReference>
<proteinExistence type="inferred from homology"/>
<dbReference type="CDD" id="cd00051">
    <property type="entry name" value="EFh"/>
    <property type="match status" value="1"/>
</dbReference>
<keyword evidence="5" id="KW-0479">Metal-binding</keyword>
<keyword evidence="11" id="KW-0496">Mitochondrion</keyword>
<dbReference type="STRING" id="361077.A0A152A2K4"/>
<evidence type="ECO:0000256" key="10">
    <source>
        <dbReference type="ARBA" id="ARBA00023065"/>
    </source>
</evidence>
<reference evidence="15 16" key="1">
    <citation type="submission" date="2015-12" db="EMBL/GenBank/DDBJ databases">
        <title>Dictyostelia acquired genes for synthesis and detection of signals that induce cell-type specialization by lateral gene transfer from prokaryotes.</title>
        <authorList>
            <person name="Gloeckner G."/>
            <person name="Schaap P."/>
        </authorList>
    </citation>
    <scope>NUCLEOTIDE SEQUENCE [LARGE SCALE GENOMIC DNA]</scope>
    <source>
        <strain evidence="15 16">TK</strain>
    </source>
</reference>
<dbReference type="PROSITE" id="PS50222">
    <property type="entry name" value="EF_HAND_2"/>
    <property type="match status" value="2"/>
</dbReference>
<evidence type="ECO:0000256" key="12">
    <source>
        <dbReference type="ARBA" id="ARBA00023136"/>
    </source>
</evidence>
<evidence type="ECO:0000256" key="2">
    <source>
        <dbReference type="ARBA" id="ARBA00004569"/>
    </source>
</evidence>
<evidence type="ECO:0000256" key="1">
    <source>
        <dbReference type="ARBA" id="ARBA00004273"/>
    </source>
</evidence>
<dbReference type="GO" id="GO:0051560">
    <property type="term" value="P:mitochondrial calcium ion homeostasis"/>
    <property type="evidence" value="ECO:0007669"/>
    <property type="project" value="TreeGrafter"/>
</dbReference>
<comment type="subcellular location">
    <subcellularLocation>
        <location evidence="1">Mitochondrion inner membrane</location>
    </subcellularLocation>
    <subcellularLocation>
        <location evidence="2">Mitochondrion intermembrane space</location>
    </subcellularLocation>
</comment>
<organism evidence="15 16">
    <name type="scientific">Tieghemostelium lacteum</name>
    <name type="common">Slime mold</name>
    <name type="synonym">Dictyostelium lacteum</name>
    <dbReference type="NCBI Taxonomy" id="361077"/>
    <lineage>
        <taxon>Eukaryota</taxon>
        <taxon>Amoebozoa</taxon>
        <taxon>Evosea</taxon>
        <taxon>Eumycetozoa</taxon>
        <taxon>Dictyostelia</taxon>
        <taxon>Dictyosteliales</taxon>
        <taxon>Raperosteliaceae</taxon>
        <taxon>Tieghemostelium</taxon>
    </lineage>
</organism>
<keyword evidence="6" id="KW-0677">Repeat</keyword>
<evidence type="ECO:0000256" key="13">
    <source>
        <dbReference type="ARBA" id="ARBA00038333"/>
    </source>
</evidence>
<dbReference type="Proteomes" id="UP000076078">
    <property type="component" value="Unassembled WGS sequence"/>
</dbReference>
<keyword evidence="16" id="KW-1185">Reference proteome</keyword>
<protein>
    <recommendedName>
        <fullName evidence="14">EF-hand domain-containing protein</fullName>
    </recommendedName>
</protein>
<keyword evidence="3" id="KW-0813">Transport</keyword>
<keyword evidence="12" id="KW-0472">Membrane</keyword>
<dbReference type="InterPro" id="IPR018247">
    <property type="entry name" value="EF_Hand_1_Ca_BS"/>
</dbReference>
<dbReference type="OrthoDB" id="186625at2759"/>
<evidence type="ECO:0000259" key="14">
    <source>
        <dbReference type="PROSITE" id="PS50222"/>
    </source>
</evidence>
<evidence type="ECO:0000256" key="9">
    <source>
        <dbReference type="ARBA" id="ARBA00022946"/>
    </source>
</evidence>
<dbReference type="Pfam" id="PF13202">
    <property type="entry name" value="EF-hand_5"/>
    <property type="match status" value="2"/>
</dbReference>
<evidence type="ECO:0000256" key="11">
    <source>
        <dbReference type="ARBA" id="ARBA00023128"/>
    </source>
</evidence>
<comment type="similarity">
    <text evidence="13">Belongs to the MICU1 family. MICU1 subfamily.</text>
</comment>
<dbReference type="InParanoid" id="A0A152A2K4"/>
<evidence type="ECO:0000256" key="8">
    <source>
        <dbReference type="ARBA" id="ARBA00022837"/>
    </source>
</evidence>
<dbReference type="PANTHER" id="PTHR12294:SF1">
    <property type="entry name" value="CALCIUM UPTAKE PROTEIN 1, MITOCHONDRIAL"/>
    <property type="match status" value="1"/>
</dbReference>
<dbReference type="InterPro" id="IPR002048">
    <property type="entry name" value="EF_hand_dom"/>
</dbReference>
<dbReference type="FunCoup" id="A0A152A2K4">
    <property type="interactions" value="37"/>
</dbReference>
<evidence type="ECO:0000313" key="16">
    <source>
        <dbReference type="Proteomes" id="UP000076078"/>
    </source>
</evidence>
<dbReference type="AlphaFoldDB" id="A0A152A2K4"/>
<evidence type="ECO:0000256" key="6">
    <source>
        <dbReference type="ARBA" id="ARBA00022737"/>
    </source>
</evidence>
<keyword evidence="10" id="KW-0406">Ion transport</keyword>
<evidence type="ECO:0000256" key="4">
    <source>
        <dbReference type="ARBA" id="ARBA00022568"/>
    </source>
</evidence>
<dbReference type="GO" id="GO:0005509">
    <property type="term" value="F:calcium ion binding"/>
    <property type="evidence" value="ECO:0007669"/>
    <property type="project" value="InterPro"/>
</dbReference>
<feature type="domain" description="EF-hand" evidence="14">
    <location>
        <begin position="189"/>
        <end position="224"/>
    </location>
</feature>
<dbReference type="PROSITE" id="PS00018">
    <property type="entry name" value="EF_HAND_1"/>
    <property type="match status" value="2"/>
</dbReference>
<keyword evidence="8" id="KW-0106">Calcium</keyword>
<dbReference type="InterPro" id="IPR011992">
    <property type="entry name" value="EF-hand-dom_pair"/>
</dbReference>
<name>A0A152A2K4_TIELA</name>
<dbReference type="InterPro" id="IPR039800">
    <property type="entry name" value="MICU1/2/3"/>
</dbReference>
<dbReference type="SMART" id="SM00054">
    <property type="entry name" value="EFh"/>
    <property type="match status" value="3"/>
</dbReference>
<keyword evidence="9" id="KW-0809">Transit peptide</keyword>
<feature type="domain" description="EF-hand" evidence="14">
    <location>
        <begin position="378"/>
        <end position="413"/>
    </location>
</feature>
<dbReference type="GO" id="GO:0005758">
    <property type="term" value="C:mitochondrial intermembrane space"/>
    <property type="evidence" value="ECO:0007669"/>
    <property type="project" value="UniProtKB-SubCell"/>
</dbReference>
<keyword evidence="4" id="KW-0109">Calcium transport</keyword>
<dbReference type="EMBL" id="LODT01000015">
    <property type="protein sequence ID" value="KYR00347.1"/>
    <property type="molecule type" value="Genomic_DNA"/>
</dbReference>
<dbReference type="SUPFAM" id="SSF47473">
    <property type="entry name" value="EF-hand"/>
    <property type="match status" value="2"/>
</dbReference>
<accession>A0A152A2K4</accession>